<comment type="caution">
    <text evidence="9">The sequence shown here is derived from an EMBL/GenBank/DDBJ whole genome shotgun (WGS) entry which is preliminary data.</text>
</comment>
<dbReference type="GO" id="GO:0020037">
    <property type="term" value="F:heme binding"/>
    <property type="evidence" value="ECO:0007669"/>
    <property type="project" value="InterPro"/>
</dbReference>
<evidence type="ECO:0000256" key="3">
    <source>
        <dbReference type="ARBA" id="ARBA00022723"/>
    </source>
</evidence>
<dbReference type="Proteomes" id="UP000318422">
    <property type="component" value="Unassembled WGS sequence"/>
</dbReference>
<dbReference type="PANTHER" id="PTHR40942">
    <property type="match status" value="1"/>
</dbReference>
<dbReference type="InterPro" id="IPR009056">
    <property type="entry name" value="Cyt_c-like_dom"/>
</dbReference>
<dbReference type="SUPFAM" id="SSF46626">
    <property type="entry name" value="Cytochrome c"/>
    <property type="match status" value="1"/>
</dbReference>
<evidence type="ECO:0000256" key="5">
    <source>
        <dbReference type="ARBA" id="ARBA00023004"/>
    </source>
</evidence>
<evidence type="ECO:0000256" key="7">
    <source>
        <dbReference type="SAM" id="SignalP"/>
    </source>
</evidence>
<dbReference type="Pfam" id="PF13442">
    <property type="entry name" value="Cytochrome_CBB3"/>
    <property type="match status" value="1"/>
</dbReference>
<dbReference type="GO" id="GO:0009055">
    <property type="term" value="F:electron transfer activity"/>
    <property type="evidence" value="ECO:0007669"/>
    <property type="project" value="InterPro"/>
</dbReference>
<organism evidence="9 10">
    <name type="scientific">Zoogloea ramigera</name>
    <dbReference type="NCBI Taxonomy" id="350"/>
    <lineage>
        <taxon>Bacteria</taxon>
        <taxon>Pseudomonadati</taxon>
        <taxon>Pseudomonadota</taxon>
        <taxon>Betaproteobacteria</taxon>
        <taxon>Rhodocyclales</taxon>
        <taxon>Zoogloeaceae</taxon>
        <taxon>Zoogloea</taxon>
    </lineage>
</organism>
<keyword evidence="10" id="KW-1185">Reference proteome</keyword>
<keyword evidence="2 6" id="KW-0349">Heme</keyword>
<evidence type="ECO:0000256" key="6">
    <source>
        <dbReference type="PROSITE-ProRule" id="PRU00433"/>
    </source>
</evidence>
<sequence length="151" mass="14974">MSDSRRSASLRSCARIALTIGVAVAATQLAGCGKKAAVDEEKLAEAVRPVAQVSLAAAPAVAAGNRKGEEIYTAVCAACHDSGAAGAPKAGDKAAWGPRLALGYDGLVKSAAAGKNAMPPKGGAADLTDDELKRVVAFLANKAGAGFKAPD</sequence>
<dbReference type="PRINTS" id="PR00607">
    <property type="entry name" value="CYTCHROMECIE"/>
</dbReference>
<dbReference type="PROSITE" id="PS51007">
    <property type="entry name" value="CYTC"/>
    <property type="match status" value="1"/>
</dbReference>
<evidence type="ECO:0000256" key="2">
    <source>
        <dbReference type="ARBA" id="ARBA00022617"/>
    </source>
</evidence>
<feature type="signal peptide" evidence="7">
    <location>
        <begin position="1"/>
        <end position="25"/>
    </location>
</feature>
<evidence type="ECO:0000256" key="4">
    <source>
        <dbReference type="ARBA" id="ARBA00022982"/>
    </source>
</evidence>
<keyword evidence="1" id="KW-0813">Transport</keyword>
<dbReference type="InterPro" id="IPR002323">
    <property type="entry name" value="Cyt_CIE"/>
</dbReference>
<gene>
    <name evidence="9" type="ORF">ZRA01_37550</name>
</gene>
<keyword evidence="4" id="KW-0249">Electron transport</keyword>
<dbReference type="RefSeq" id="WP_141354986.1">
    <property type="nucleotide sequence ID" value="NZ_BJNV01000111.1"/>
</dbReference>
<protein>
    <recommendedName>
        <fullName evidence="8">Cytochrome c domain-containing protein</fullName>
    </recommendedName>
</protein>
<keyword evidence="7" id="KW-0732">Signal</keyword>
<evidence type="ECO:0000256" key="1">
    <source>
        <dbReference type="ARBA" id="ARBA00022448"/>
    </source>
</evidence>
<keyword evidence="5 6" id="KW-0408">Iron</keyword>
<evidence type="ECO:0000313" key="10">
    <source>
        <dbReference type="Proteomes" id="UP000318422"/>
    </source>
</evidence>
<proteinExistence type="predicted"/>
<evidence type="ECO:0000259" key="8">
    <source>
        <dbReference type="PROSITE" id="PS51007"/>
    </source>
</evidence>
<dbReference type="OrthoDB" id="9814708at2"/>
<feature type="chain" id="PRO_5021347052" description="Cytochrome c domain-containing protein" evidence="7">
    <location>
        <begin position="26"/>
        <end position="151"/>
    </location>
</feature>
<dbReference type="PANTHER" id="PTHR40942:SF4">
    <property type="entry name" value="CYTOCHROME C5"/>
    <property type="match status" value="1"/>
</dbReference>
<evidence type="ECO:0000313" key="9">
    <source>
        <dbReference type="EMBL" id="GEC97682.1"/>
    </source>
</evidence>
<dbReference type="EMBL" id="BJNV01000111">
    <property type="protein sequence ID" value="GEC97682.1"/>
    <property type="molecule type" value="Genomic_DNA"/>
</dbReference>
<dbReference type="Gene3D" id="1.10.760.10">
    <property type="entry name" value="Cytochrome c-like domain"/>
    <property type="match status" value="1"/>
</dbReference>
<dbReference type="AlphaFoldDB" id="A0A4Y4D003"/>
<feature type="domain" description="Cytochrome c" evidence="8">
    <location>
        <begin position="63"/>
        <end position="143"/>
    </location>
</feature>
<accession>A0A4Y4D003</accession>
<dbReference type="InterPro" id="IPR036909">
    <property type="entry name" value="Cyt_c-like_dom_sf"/>
</dbReference>
<name>A0A4Y4D003_ZOORA</name>
<keyword evidence="3 6" id="KW-0479">Metal-binding</keyword>
<dbReference type="GO" id="GO:0005506">
    <property type="term" value="F:iron ion binding"/>
    <property type="evidence" value="ECO:0007669"/>
    <property type="project" value="InterPro"/>
</dbReference>
<reference evidence="9 10" key="1">
    <citation type="submission" date="2019-06" db="EMBL/GenBank/DDBJ databases">
        <title>Whole genome shotgun sequence of Zoogloea ramigera NBRC 15342.</title>
        <authorList>
            <person name="Hosoyama A."/>
            <person name="Uohara A."/>
            <person name="Ohji S."/>
            <person name="Ichikawa N."/>
        </authorList>
    </citation>
    <scope>NUCLEOTIDE SEQUENCE [LARGE SCALE GENOMIC DNA]</scope>
    <source>
        <strain evidence="9 10">NBRC 15342</strain>
    </source>
</reference>